<dbReference type="Proteomes" id="UP000637002">
    <property type="component" value="Unassembled WGS sequence"/>
</dbReference>
<keyword evidence="1" id="KW-0812">Transmembrane</keyword>
<reference evidence="2" key="2">
    <citation type="submission" date="2020-09" db="EMBL/GenBank/DDBJ databases">
        <authorList>
            <person name="Sun Q."/>
            <person name="Zhou Y."/>
        </authorList>
    </citation>
    <scope>NUCLEOTIDE SEQUENCE</scope>
    <source>
        <strain evidence="2">CGMCC 1.12919</strain>
    </source>
</reference>
<evidence type="ECO:0000256" key="1">
    <source>
        <dbReference type="SAM" id="Phobius"/>
    </source>
</evidence>
<organism evidence="2 3">
    <name type="scientific">Chelatococcus reniformis</name>
    <dbReference type="NCBI Taxonomy" id="1494448"/>
    <lineage>
        <taxon>Bacteria</taxon>
        <taxon>Pseudomonadati</taxon>
        <taxon>Pseudomonadota</taxon>
        <taxon>Alphaproteobacteria</taxon>
        <taxon>Hyphomicrobiales</taxon>
        <taxon>Chelatococcaceae</taxon>
        <taxon>Chelatococcus</taxon>
    </lineage>
</organism>
<proteinExistence type="predicted"/>
<reference evidence="2" key="1">
    <citation type="journal article" date="2014" name="Int. J. Syst. Evol. Microbiol.">
        <title>Complete genome sequence of Corynebacterium casei LMG S-19264T (=DSM 44701T), isolated from a smear-ripened cheese.</title>
        <authorList>
            <consortium name="US DOE Joint Genome Institute (JGI-PGF)"/>
            <person name="Walter F."/>
            <person name="Albersmeier A."/>
            <person name="Kalinowski J."/>
            <person name="Ruckert C."/>
        </authorList>
    </citation>
    <scope>NUCLEOTIDE SEQUENCE</scope>
    <source>
        <strain evidence="2">CGMCC 1.12919</strain>
    </source>
</reference>
<dbReference type="RefSeq" id="WP_188610160.1">
    <property type="nucleotide sequence ID" value="NZ_BMGG01000005.1"/>
</dbReference>
<accession>A0A916UEV5</accession>
<keyword evidence="1" id="KW-0472">Membrane</keyword>
<comment type="caution">
    <text evidence="2">The sequence shown here is derived from an EMBL/GenBank/DDBJ whole genome shotgun (WGS) entry which is preliminary data.</text>
</comment>
<evidence type="ECO:0000313" key="3">
    <source>
        <dbReference type="Proteomes" id="UP000637002"/>
    </source>
</evidence>
<keyword evidence="3" id="KW-1185">Reference proteome</keyword>
<name>A0A916UEV5_9HYPH</name>
<gene>
    <name evidence="2" type="ORF">GCM10010994_31930</name>
</gene>
<dbReference type="AlphaFoldDB" id="A0A916UEV5"/>
<feature type="transmembrane region" description="Helical" evidence="1">
    <location>
        <begin position="12"/>
        <end position="37"/>
    </location>
</feature>
<dbReference type="EMBL" id="BMGG01000005">
    <property type="protein sequence ID" value="GGC71011.1"/>
    <property type="molecule type" value="Genomic_DNA"/>
</dbReference>
<sequence>MQGARRVIAQAWAIYAHMAGLALLSVGLGWGLVAIYASDEPVIIASGPVTNVTERVRAGSAVSYNIDMQRLQSCPGQWTATLTSITNHGPPAVVTISRPARPGVLAPGLYADIRVTVALPEAVTPGRWHYESGVTSRCPTRTRYDRLAVFDFEVTP</sequence>
<keyword evidence="1" id="KW-1133">Transmembrane helix</keyword>
<protein>
    <submittedName>
        <fullName evidence="2">Uncharacterized protein</fullName>
    </submittedName>
</protein>
<evidence type="ECO:0000313" key="2">
    <source>
        <dbReference type="EMBL" id="GGC71011.1"/>
    </source>
</evidence>